<evidence type="ECO:0000256" key="1">
    <source>
        <dbReference type="SAM" id="MobiDB-lite"/>
    </source>
</evidence>
<feature type="region of interest" description="Disordered" evidence="1">
    <location>
        <begin position="1"/>
        <end position="168"/>
    </location>
</feature>
<keyword evidence="2" id="KW-0575">Peroxidase</keyword>
<dbReference type="EC" id="1.11.1.15" evidence="2"/>
<dbReference type="EMBL" id="CADCUJ010000020">
    <property type="protein sequence ID" value="CAA9335058.1"/>
    <property type="molecule type" value="Genomic_DNA"/>
</dbReference>
<keyword evidence="2" id="KW-0560">Oxidoreductase</keyword>
<organism evidence="2">
    <name type="scientific">uncultured Nocardioidaceae bacterium</name>
    <dbReference type="NCBI Taxonomy" id="253824"/>
    <lineage>
        <taxon>Bacteria</taxon>
        <taxon>Bacillati</taxon>
        <taxon>Actinomycetota</taxon>
        <taxon>Actinomycetes</taxon>
        <taxon>Propionibacteriales</taxon>
        <taxon>Nocardioidaceae</taxon>
        <taxon>environmental samples</taxon>
    </lineage>
</organism>
<feature type="compositionally biased region" description="Basic and acidic residues" evidence="1">
    <location>
        <begin position="65"/>
        <end position="79"/>
    </location>
</feature>
<sequence>GGTVLRSPGRPARPTRHADQGEADGYYSDRHDQLGGLAHRRGRQGLAGLLRDRDLRRVLGGADRGSQRPDEPGGADRRGARVLLLDGSVRRAEQGGHSTAVARDDRRGDVRGRPGDHRHPVERGRPGGGPQRGRLHRGCGGCQAELPCLPGAGRRPRHHRGRVTGGRL</sequence>
<proteinExistence type="predicted"/>
<feature type="non-terminal residue" evidence="2">
    <location>
        <position position="168"/>
    </location>
</feature>
<reference evidence="2" key="1">
    <citation type="submission" date="2020-02" db="EMBL/GenBank/DDBJ databases">
        <authorList>
            <person name="Meier V. D."/>
        </authorList>
    </citation>
    <scope>NUCLEOTIDE SEQUENCE</scope>
    <source>
        <strain evidence="2">AVDCRST_MAG72</strain>
    </source>
</reference>
<dbReference type="AlphaFoldDB" id="A0A6J4LL30"/>
<gene>
    <name evidence="2" type="ORF">AVDCRST_MAG72-480</name>
</gene>
<accession>A0A6J4LL30</accession>
<name>A0A6J4LL30_9ACTN</name>
<evidence type="ECO:0000313" key="2">
    <source>
        <dbReference type="EMBL" id="CAA9335058.1"/>
    </source>
</evidence>
<protein>
    <submittedName>
        <fullName evidence="2">Peroxiredoxin OsmC</fullName>
        <ecNumber evidence="2">1.11.1.15</ecNumber>
    </submittedName>
</protein>
<feature type="compositionally biased region" description="Basic and acidic residues" evidence="1">
    <location>
        <begin position="102"/>
        <end position="125"/>
    </location>
</feature>
<dbReference type="GO" id="GO:0004601">
    <property type="term" value="F:peroxidase activity"/>
    <property type="evidence" value="ECO:0007669"/>
    <property type="project" value="UniProtKB-KW"/>
</dbReference>
<feature type="non-terminal residue" evidence="2">
    <location>
        <position position="1"/>
    </location>
</feature>